<sequence length="95" mass="9823">MERRQSFLDRVDGLIVIILLLLLTVAVGGAVIALVGAVFGLSSVTSIGASIAGLGAIGFFGWMFVTGHLAGALLGRSHQRSTIESGKNAKVENEV</sequence>
<reference evidence="2 3" key="1">
    <citation type="submission" date="2018-10" db="EMBL/GenBank/DDBJ databases">
        <authorList>
            <person name="Perry B.J."/>
            <person name="Sullivan J.T."/>
            <person name="Murphy R.J.T."/>
            <person name="Ramsay J.P."/>
            <person name="Ronson C.W."/>
        </authorList>
    </citation>
    <scope>NUCLEOTIDE SEQUENCE [LARGE SCALE GENOMIC DNA]</scope>
    <source>
        <strain evidence="2 3">R88b</strain>
    </source>
</reference>
<organism evidence="2 3">
    <name type="scientific">Mesorhizobium loti R88b</name>
    <dbReference type="NCBI Taxonomy" id="935548"/>
    <lineage>
        <taxon>Bacteria</taxon>
        <taxon>Pseudomonadati</taxon>
        <taxon>Pseudomonadota</taxon>
        <taxon>Alphaproteobacteria</taxon>
        <taxon>Hyphomicrobiales</taxon>
        <taxon>Phyllobacteriaceae</taxon>
        <taxon>Mesorhizobium</taxon>
    </lineage>
</organism>
<dbReference type="Proteomes" id="UP000503017">
    <property type="component" value="Chromosome"/>
</dbReference>
<proteinExistence type="predicted"/>
<gene>
    <name evidence="2" type="ORF">EB235_24075</name>
</gene>
<feature type="transmembrane region" description="Helical" evidence="1">
    <location>
        <begin position="51"/>
        <end position="74"/>
    </location>
</feature>
<evidence type="ECO:0000313" key="2">
    <source>
        <dbReference type="EMBL" id="QKD04176.1"/>
    </source>
</evidence>
<dbReference type="RefSeq" id="WP_027028633.1">
    <property type="nucleotide sequence ID" value="NZ_CP033367.1"/>
</dbReference>
<feature type="transmembrane region" description="Helical" evidence="1">
    <location>
        <begin position="12"/>
        <end position="39"/>
    </location>
</feature>
<keyword evidence="1" id="KW-1133">Transmembrane helix</keyword>
<dbReference type="EMBL" id="CP033367">
    <property type="protein sequence ID" value="QKD04176.1"/>
    <property type="molecule type" value="Genomic_DNA"/>
</dbReference>
<protein>
    <submittedName>
        <fullName evidence="2">Uncharacterized protein</fullName>
    </submittedName>
</protein>
<evidence type="ECO:0000313" key="3">
    <source>
        <dbReference type="Proteomes" id="UP000503017"/>
    </source>
</evidence>
<keyword evidence="1" id="KW-0812">Transmembrane</keyword>
<dbReference type="AlphaFoldDB" id="A0A6M7WRI4"/>
<accession>A0A6M7WRI4</accession>
<name>A0A6M7WRI4_RHILI</name>
<evidence type="ECO:0000256" key="1">
    <source>
        <dbReference type="SAM" id="Phobius"/>
    </source>
</evidence>
<keyword evidence="1" id="KW-0472">Membrane</keyword>